<dbReference type="CDD" id="cd14797">
    <property type="entry name" value="DUF302"/>
    <property type="match status" value="1"/>
</dbReference>
<dbReference type="PIRSF" id="PIRSF021774">
    <property type="entry name" value="UCP021774"/>
    <property type="match status" value="1"/>
</dbReference>
<sequence length="117" mass="13715">MIRFAREVSMNFDDAEKKFKEELEKEGFKVVLELPTSEIIKNKVGVEMEPYKIMYVCNPKKFYELTKENYEIGSFAPCPVLLYQKEGKVYFALNTPEEIVELIKEPLEIIKGVIERV</sequence>
<dbReference type="Pfam" id="PF03625">
    <property type="entry name" value="DUF302"/>
    <property type="match status" value="1"/>
</dbReference>
<dbReference type="HOGENOM" id="CLU_126998_1_1_2"/>
<proteinExistence type="predicted"/>
<reference evidence="2 3" key="2">
    <citation type="journal article" date="2015" name="Genome Announc.">
        <title>Complete Genome Sequence of Hyperthermophilic Piezophilic Archaeon Palaeococcus pacificus DY20341T, Isolated from Deep-Sea Hydrothermal Sediments.</title>
        <authorList>
            <person name="Zeng X."/>
            <person name="Jebbar M."/>
            <person name="Shao Z."/>
        </authorList>
    </citation>
    <scope>NUCLEOTIDE SEQUENCE [LARGE SCALE GENOMIC DNA]</scope>
    <source>
        <strain evidence="2 3">DY20341</strain>
    </source>
</reference>
<evidence type="ECO:0000313" key="2">
    <source>
        <dbReference type="EMBL" id="AIF69183.1"/>
    </source>
</evidence>
<name>A0A075LX95_9EURY</name>
<dbReference type="STRING" id="1343739.PAP_03825"/>
<protein>
    <recommendedName>
        <fullName evidence="1">DUF302 domain-containing protein</fullName>
    </recommendedName>
</protein>
<dbReference type="InterPro" id="IPR016796">
    <property type="entry name" value="UCP021774"/>
</dbReference>
<dbReference type="InterPro" id="IPR005180">
    <property type="entry name" value="DUF302"/>
</dbReference>
<evidence type="ECO:0000259" key="1">
    <source>
        <dbReference type="Pfam" id="PF03625"/>
    </source>
</evidence>
<dbReference type="RefSeq" id="WP_048164770.1">
    <property type="nucleotide sequence ID" value="NZ_CP006019.1"/>
</dbReference>
<evidence type="ECO:0000313" key="3">
    <source>
        <dbReference type="Proteomes" id="UP000027981"/>
    </source>
</evidence>
<gene>
    <name evidence="2" type="ORF">PAP_03825</name>
</gene>
<dbReference type="KEGG" id="ppac:PAP_03825"/>
<dbReference type="EMBL" id="CP006019">
    <property type="protein sequence ID" value="AIF69183.1"/>
    <property type="molecule type" value="Genomic_DNA"/>
</dbReference>
<dbReference type="SUPFAM" id="SSF103247">
    <property type="entry name" value="TT1751-like"/>
    <property type="match status" value="1"/>
</dbReference>
<dbReference type="InterPro" id="IPR035923">
    <property type="entry name" value="TT1751-like_sf"/>
</dbReference>
<organism evidence="2 3">
    <name type="scientific">Palaeococcus pacificus DY20341</name>
    <dbReference type="NCBI Taxonomy" id="1343739"/>
    <lineage>
        <taxon>Archaea</taxon>
        <taxon>Methanobacteriati</taxon>
        <taxon>Methanobacteriota</taxon>
        <taxon>Thermococci</taxon>
        <taxon>Thermococcales</taxon>
        <taxon>Thermococcaceae</taxon>
        <taxon>Palaeococcus</taxon>
    </lineage>
</organism>
<dbReference type="Gene3D" id="3.30.310.70">
    <property type="entry name" value="TT1751-like domain"/>
    <property type="match status" value="1"/>
</dbReference>
<dbReference type="eggNOG" id="arCOG02761">
    <property type="taxonomic scope" value="Archaea"/>
</dbReference>
<dbReference type="PANTHER" id="PTHR38342:SF1">
    <property type="entry name" value="SLR5037 PROTEIN"/>
    <property type="match status" value="1"/>
</dbReference>
<dbReference type="AlphaFoldDB" id="A0A075LX95"/>
<feature type="domain" description="DUF302" evidence="1">
    <location>
        <begin position="37"/>
        <end position="96"/>
    </location>
</feature>
<dbReference type="GeneID" id="24841891"/>
<dbReference type="OrthoDB" id="2559at2157"/>
<accession>A0A075LX95</accession>
<dbReference type="Proteomes" id="UP000027981">
    <property type="component" value="Chromosome"/>
</dbReference>
<dbReference type="PANTHER" id="PTHR38342">
    <property type="entry name" value="SLR5037 PROTEIN"/>
    <property type="match status" value="1"/>
</dbReference>
<keyword evidence="3" id="KW-1185">Reference proteome</keyword>
<reference evidence="3" key="1">
    <citation type="submission" date="2013-06" db="EMBL/GenBank/DDBJ databases">
        <title>Complete Genome Sequence of Hyperthermophilic Palaeococcus pacificus DY20341T, Isolated from a Deep-Sea Hydrothermal Sediments.</title>
        <authorList>
            <person name="Zeng X."/>
            <person name="Shao Z."/>
        </authorList>
    </citation>
    <scope>NUCLEOTIDE SEQUENCE [LARGE SCALE GENOMIC DNA]</scope>
    <source>
        <strain evidence="3">DY20341</strain>
    </source>
</reference>